<dbReference type="Pfam" id="PF13280">
    <property type="entry name" value="WYL"/>
    <property type="match status" value="1"/>
</dbReference>
<feature type="domain" description="WCX" evidence="2">
    <location>
        <begin position="244"/>
        <end position="315"/>
    </location>
</feature>
<comment type="caution">
    <text evidence="3">The sequence shown here is derived from an EMBL/GenBank/DDBJ whole genome shotgun (WGS) entry which is preliminary data.</text>
</comment>
<dbReference type="Proteomes" id="UP000310636">
    <property type="component" value="Unassembled WGS sequence"/>
</dbReference>
<dbReference type="AlphaFoldDB" id="A0A4S4BRS3"/>
<dbReference type="PANTHER" id="PTHR34580:SF1">
    <property type="entry name" value="PROTEIN PAFC"/>
    <property type="match status" value="1"/>
</dbReference>
<dbReference type="PROSITE" id="PS52050">
    <property type="entry name" value="WYL"/>
    <property type="match status" value="1"/>
</dbReference>
<evidence type="ECO:0000259" key="1">
    <source>
        <dbReference type="Pfam" id="PF13280"/>
    </source>
</evidence>
<sequence length="327" mass="37741">MTLKNEDSKATRILSLYDRLRKGFVLNKDELAVEFAVNPKTVQRDLDEIRMYMAEHYPGESVVYDHRNKGYRTENNSDAAVSAVEVFALVKIVLESRAFNKPELDKLLHAVISVVSKAEQQAFKDLILNEKFHYEPVTHGKPILERIWHLGQCIMKREVIAIGYTIMNGEERERIVHPLAIVFSEFYFYLIAQFEGSEHRDPTFFRIDRIKTVKLQGRKHANRRYEDGELKRRVQFMYGGDLLRLRFLFKGPSLEAILDRFPTAVVLAKGEEGTVIEAEVFGKGCFMWLLSQGKHVELLGPEELRAEFAEIVRGMNGLYPLSDDIVT</sequence>
<dbReference type="InterPro" id="IPR057727">
    <property type="entry name" value="WCX_dom"/>
</dbReference>
<feature type="domain" description="WYL" evidence="1">
    <location>
        <begin position="150"/>
        <end position="214"/>
    </location>
</feature>
<dbReference type="EMBL" id="SSOB01000019">
    <property type="protein sequence ID" value="THF77544.1"/>
    <property type="molecule type" value="Genomic_DNA"/>
</dbReference>
<dbReference type="OrthoDB" id="86031at2"/>
<protein>
    <submittedName>
        <fullName evidence="3">WYL domain-containing protein</fullName>
    </submittedName>
</protein>
<evidence type="ECO:0000313" key="3">
    <source>
        <dbReference type="EMBL" id="THF77544.1"/>
    </source>
</evidence>
<dbReference type="InterPro" id="IPR026881">
    <property type="entry name" value="WYL_dom"/>
</dbReference>
<organism evidence="3 4">
    <name type="scientific">Cohnella fermenti</name>
    <dbReference type="NCBI Taxonomy" id="2565925"/>
    <lineage>
        <taxon>Bacteria</taxon>
        <taxon>Bacillati</taxon>
        <taxon>Bacillota</taxon>
        <taxon>Bacilli</taxon>
        <taxon>Bacillales</taxon>
        <taxon>Paenibacillaceae</taxon>
        <taxon>Cohnella</taxon>
    </lineage>
</organism>
<proteinExistence type="predicted"/>
<keyword evidence="4" id="KW-1185">Reference proteome</keyword>
<gene>
    <name evidence="3" type="ORF">E6C55_16130</name>
</gene>
<reference evidence="3 4" key="1">
    <citation type="submission" date="2019-04" db="EMBL/GenBank/DDBJ databases">
        <title>Cohnella sp. nov. isolated from preserved vegetables.</title>
        <authorList>
            <person name="Lin S.-Y."/>
            <person name="Hung M.-H."/>
            <person name="Young C.-C."/>
        </authorList>
    </citation>
    <scope>NUCLEOTIDE SEQUENCE [LARGE SCALE GENOMIC DNA]</scope>
    <source>
        <strain evidence="3 4">CC-MHH1044</strain>
    </source>
</reference>
<evidence type="ECO:0000259" key="2">
    <source>
        <dbReference type="Pfam" id="PF25583"/>
    </source>
</evidence>
<dbReference type="PANTHER" id="PTHR34580">
    <property type="match status" value="1"/>
</dbReference>
<dbReference type="Pfam" id="PF25583">
    <property type="entry name" value="WCX"/>
    <property type="match status" value="1"/>
</dbReference>
<name>A0A4S4BRS3_9BACL</name>
<evidence type="ECO:0000313" key="4">
    <source>
        <dbReference type="Proteomes" id="UP000310636"/>
    </source>
</evidence>
<dbReference type="InterPro" id="IPR051534">
    <property type="entry name" value="CBASS_pafABC_assoc_protein"/>
</dbReference>
<accession>A0A4S4BRS3</accession>